<feature type="transmembrane region" description="Helical" evidence="7">
    <location>
        <begin position="135"/>
        <end position="155"/>
    </location>
</feature>
<dbReference type="PANTHER" id="PTHR43744:SF12">
    <property type="entry name" value="ABC TRANSPORTER PERMEASE PROTEIN MG189-RELATED"/>
    <property type="match status" value="1"/>
</dbReference>
<sequence>MNKKIKMACIYVILALQAVITIYPLIWMILSSLKDNVSFFVDPWSLPKEPRFYNYVTAWQEGIQGYMLNSVFITVLTIVIVILISCAFSFMVARFPFKGGNLLVSLFFAGMMIPVHCTLIPLYSIMNRLGWVDHLIALLFPYVASSIPMAVFLTYGHYQQLPKELEEAATIDGCSIIQMFVRIFLPLAKPVISTSTILTAIGIWNEFIFANILITNPDYKTLPVGLLSLKGTYNTNYAAMSAALVLSALPIIAIYIAMSGRIQAGMVTGAVKS</sequence>
<evidence type="ECO:0000256" key="6">
    <source>
        <dbReference type="ARBA" id="ARBA00023136"/>
    </source>
</evidence>
<organism evidence="9 10">
    <name type="scientific">Fusicatenibacter faecihominis</name>
    <dbReference type="NCBI Taxonomy" id="2881276"/>
    <lineage>
        <taxon>Bacteria</taxon>
        <taxon>Bacillati</taxon>
        <taxon>Bacillota</taxon>
        <taxon>Clostridia</taxon>
        <taxon>Lachnospirales</taxon>
        <taxon>Lachnospiraceae</taxon>
        <taxon>Fusicatenibacter</taxon>
    </lineage>
</organism>
<dbReference type="SUPFAM" id="SSF161098">
    <property type="entry name" value="MetI-like"/>
    <property type="match status" value="1"/>
</dbReference>
<dbReference type="PANTHER" id="PTHR43744">
    <property type="entry name" value="ABC TRANSPORTER PERMEASE PROTEIN MG189-RELATED-RELATED"/>
    <property type="match status" value="1"/>
</dbReference>
<evidence type="ECO:0000256" key="2">
    <source>
        <dbReference type="ARBA" id="ARBA00022448"/>
    </source>
</evidence>
<evidence type="ECO:0000256" key="1">
    <source>
        <dbReference type="ARBA" id="ARBA00004651"/>
    </source>
</evidence>
<dbReference type="EMBL" id="JAJEPR010000007">
    <property type="protein sequence ID" value="MCC2189424.1"/>
    <property type="molecule type" value="Genomic_DNA"/>
</dbReference>
<evidence type="ECO:0000256" key="5">
    <source>
        <dbReference type="ARBA" id="ARBA00022989"/>
    </source>
</evidence>
<name>A0AAE3DS85_9FIRM</name>
<dbReference type="GO" id="GO:0055085">
    <property type="term" value="P:transmembrane transport"/>
    <property type="evidence" value="ECO:0007669"/>
    <property type="project" value="InterPro"/>
</dbReference>
<gene>
    <name evidence="9" type="ORF">LKD71_06320</name>
</gene>
<evidence type="ECO:0000259" key="8">
    <source>
        <dbReference type="PROSITE" id="PS50928"/>
    </source>
</evidence>
<dbReference type="Proteomes" id="UP001197875">
    <property type="component" value="Unassembled WGS sequence"/>
</dbReference>
<dbReference type="AlphaFoldDB" id="A0AAE3DS85"/>
<comment type="subcellular location">
    <subcellularLocation>
        <location evidence="1 7">Cell membrane</location>
        <topology evidence="1 7">Multi-pass membrane protein</topology>
    </subcellularLocation>
</comment>
<keyword evidence="5 7" id="KW-1133">Transmembrane helix</keyword>
<keyword evidence="6 7" id="KW-0472">Membrane</keyword>
<dbReference type="RefSeq" id="WP_227614773.1">
    <property type="nucleotide sequence ID" value="NZ_JAJEPR010000007.1"/>
</dbReference>
<dbReference type="PROSITE" id="PS50928">
    <property type="entry name" value="ABC_TM1"/>
    <property type="match status" value="1"/>
</dbReference>
<dbReference type="InterPro" id="IPR035906">
    <property type="entry name" value="MetI-like_sf"/>
</dbReference>
<comment type="similarity">
    <text evidence="7">Belongs to the binding-protein-dependent transport system permease family.</text>
</comment>
<dbReference type="Pfam" id="PF00528">
    <property type="entry name" value="BPD_transp_1"/>
    <property type="match status" value="1"/>
</dbReference>
<reference evidence="9 10" key="1">
    <citation type="submission" date="2021-10" db="EMBL/GenBank/DDBJ databases">
        <title>Anaerobic single-cell dispensing facilitates the cultivation of human gut bacteria.</title>
        <authorList>
            <person name="Afrizal A."/>
        </authorList>
    </citation>
    <scope>NUCLEOTIDE SEQUENCE [LARGE SCALE GENOMIC DNA]</scope>
    <source>
        <strain evidence="9 10">CLA-AA-H277</strain>
    </source>
</reference>
<proteinExistence type="inferred from homology"/>
<dbReference type="GO" id="GO:0005886">
    <property type="term" value="C:plasma membrane"/>
    <property type="evidence" value="ECO:0007669"/>
    <property type="project" value="UniProtKB-SubCell"/>
</dbReference>
<feature type="transmembrane region" description="Helical" evidence="7">
    <location>
        <begin position="191"/>
        <end position="214"/>
    </location>
</feature>
<comment type="caution">
    <text evidence="9">The sequence shown here is derived from an EMBL/GenBank/DDBJ whole genome shotgun (WGS) entry which is preliminary data.</text>
</comment>
<feature type="domain" description="ABC transmembrane type-1" evidence="8">
    <location>
        <begin position="67"/>
        <end position="258"/>
    </location>
</feature>
<evidence type="ECO:0000256" key="3">
    <source>
        <dbReference type="ARBA" id="ARBA00022475"/>
    </source>
</evidence>
<keyword evidence="3" id="KW-1003">Cell membrane</keyword>
<accession>A0AAE3DS85</accession>
<feature type="transmembrane region" description="Helical" evidence="7">
    <location>
        <begin position="237"/>
        <end position="258"/>
    </location>
</feature>
<dbReference type="InterPro" id="IPR000515">
    <property type="entry name" value="MetI-like"/>
</dbReference>
<evidence type="ECO:0000313" key="9">
    <source>
        <dbReference type="EMBL" id="MCC2189424.1"/>
    </source>
</evidence>
<dbReference type="Gene3D" id="1.10.3720.10">
    <property type="entry name" value="MetI-like"/>
    <property type="match status" value="1"/>
</dbReference>
<evidence type="ECO:0000256" key="4">
    <source>
        <dbReference type="ARBA" id="ARBA00022692"/>
    </source>
</evidence>
<keyword evidence="4 7" id="KW-0812">Transmembrane</keyword>
<protein>
    <submittedName>
        <fullName evidence="9">Carbohydrate ABC transporter permease</fullName>
    </submittedName>
</protein>
<feature type="transmembrane region" description="Helical" evidence="7">
    <location>
        <begin position="66"/>
        <end position="90"/>
    </location>
</feature>
<keyword evidence="2 7" id="KW-0813">Transport</keyword>
<evidence type="ECO:0000256" key="7">
    <source>
        <dbReference type="RuleBase" id="RU363032"/>
    </source>
</evidence>
<evidence type="ECO:0000313" key="10">
    <source>
        <dbReference type="Proteomes" id="UP001197875"/>
    </source>
</evidence>
<feature type="transmembrane region" description="Helical" evidence="7">
    <location>
        <begin position="102"/>
        <end position="123"/>
    </location>
</feature>
<feature type="transmembrane region" description="Helical" evidence="7">
    <location>
        <begin position="7"/>
        <end position="30"/>
    </location>
</feature>
<dbReference type="CDD" id="cd06261">
    <property type="entry name" value="TM_PBP2"/>
    <property type="match status" value="1"/>
</dbReference>
<keyword evidence="10" id="KW-1185">Reference proteome</keyword>